<proteinExistence type="predicted"/>
<protein>
    <submittedName>
        <fullName evidence="2">Uncharacterized protein</fullName>
    </submittedName>
</protein>
<dbReference type="EMBL" id="AP028907">
    <property type="protein sequence ID" value="BES82596.1"/>
    <property type="molecule type" value="Genomic_DNA"/>
</dbReference>
<gene>
    <name evidence="2" type="ORF">PABY_21630</name>
</gene>
<feature type="transmembrane region" description="Helical" evidence="1">
    <location>
        <begin position="131"/>
        <end position="153"/>
    </location>
</feature>
<dbReference type="Proteomes" id="UP001341135">
    <property type="component" value="Chromosome"/>
</dbReference>
<evidence type="ECO:0000313" key="2">
    <source>
        <dbReference type="EMBL" id="BES82596.1"/>
    </source>
</evidence>
<evidence type="ECO:0000313" key="3">
    <source>
        <dbReference type="Proteomes" id="UP001341135"/>
    </source>
</evidence>
<sequence>MYRAVKLRERIHDLESKLDSEDADVLETKLAELIGLNNNIATSVPYPPRSTVEASTEEDQALYMQVLKNLRAELQQSIGEIYRLSGRIVERTQQLPTIQHGVLLSVAPPILANLAAYMINEAPRNFPQGLLSLETITAGMLIAMIVLVVAIGWRSEDMRKDVCNMLFERARRVYTVLGYREASEVPSFREFCSGARLDARGAFLASLLRLLSR</sequence>
<evidence type="ECO:0000256" key="1">
    <source>
        <dbReference type="SAM" id="Phobius"/>
    </source>
</evidence>
<feature type="transmembrane region" description="Helical" evidence="1">
    <location>
        <begin position="101"/>
        <end position="119"/>
    </location>
</feature>
<accession>A0ABN6ZVS8</accession>
<organism evidence="2 3">
    <name type="scientific">Pyrodictium abyssi</name>
    <dbReference type="NCBI Taxonomy" id="54256"/>
    <lineage>
        <taxon>Archaea</taxon>
        <taxon>Thermoproteota</taxon>
        <taxon>Thermoprotei</taxon>
        <taxon>Desulfurococcales</taxon>
        <taxon>Pyrodictiaceae</taxon>
        <taxon>Pyrodictium</taxon>
    </lineage>
</organism>
<keyword evidence="1" id="KW-0472">Membrane</keyword>
<reference evidence="2 3" key="1">
    <citation type="submission" date="2023-09" db="EMBL/GenBank/DDBJ databases">
        <title>Pyrofollis japonicus gen. nov. sp. nov., a novel member of the family Pyrodictiaceae isolated from the Iheya North hydrothermal field.</title>
        <authorList>
            <person name="Miyazaki U."/>
            <person name="Sanari M."/>
            <person name="Tame A."/>
            <person name="Kitajima M."/>
            <person name="Okamoto A."/>
            <person name="Sawayama S."/>
            <person name="Miyazaki J."/>
            <person name="Takai K."/>
            <person name="Nakagawa S."/>
        </authorList>
    </citation>
    <scope>NUCLEOTIDE SEQUENCE [LARGE SCALE GENOMIC DNA]</scope>
    <source>
        <strain evidence="2 3">AV2</strain>
    </source>
</reference>
<keyword evidence="1" id="KW-1133">Transmembrane helix</keyword>
<keyword evidence="3" id="KW-1185">Reference proteome</keyword>
<keyword evidence="1" id="KW-0812">Transmembrane</keyword>
<name>A0ABN6ZVS8_9CREN</name>